<dbReference type="HOGENOM" id="CLU_1166737_0_0_1"/>
<dbReference type="eggNOG" id="KOG1201">
    <property type="taxonomic scope" value="Eukaryota"/>
</dbReference>
<accession>G0PBN0</accession>
<dbReference type="AlphaFoldDB" id="G0PBN0"/>
<evidence type="ECO:0000313" key="2">
    <source>
        <dbReference type="Proteomes" id="UP000008068"/>
    </source>
</evidence>
<sequence>MDDFLESLYVTLKAVLLLILSTVRNLFPTGWLPRKDVRGQVVLVTGAGSGLGRLMAYEFGKLGSRIVLWDINEYGNQQTLKELESRGVDNKMLEFFKSDEQLKSRHLPPNVLNSEERQLLQQCDSVSDCFENLNVTFSSSRDVRGLVGVVRLLLKPKCDMLRFNSGKFLQCAEKMNLETENMKQRVAEPGDESSGCKLTEKEFLNLFNLVMYECGEGAARDMKINEAMVKNILCIKNT</sequence>
<dbReference type="EMBL" id="GL380215">
    <property type="protein sequence ID" value="EGT50542.1"/>
    <property type="molecule type" value="Genomic_DNA"/>
</dbReference>
<dbReference type="STRING" id="135651.G0PBN0"/>
<dbReference type="GO" id="GO:0005811">
    <property type="term" value="C:lipid droplet"/>
    <property type="evidence" value="ECO:0007669"/>
    <property type="project" value="TreeGrafter"/>
</dbReference>
<name>G0PBN0_CAEBE</name>
<dbReference type="Proteomes" id="UP000008068">
    <property type="component" value="Unassembled WGS sequence"/>
</dbReference>
<dbReference type="PANTHER" id="PTHR24322:SF742">
    <property type="entry name" value="PROTEIN DHS-3"/>
    <property type="match status" value="1"/>
</dbReference>
<proteinExistence type="predicted"/>
<dbReference type="OrthoDB" id="10253736at2759"/>
<dbReference type="PANTHER" id="PTHR24322">
    <property type="entry name" value="PKSB"/>
    <property type="match status" value="1"/>
</dbReference>
<dbReference type="InterPro" id="IPR036291">
    <property type="entry name" value="NAD(P)-bd_dom_sf"/>
</dbReference>
<dbReference type="FunCoup" id="G0PBN0">
    <property type="interactions" value="226"/>
</dbReference>
<gene>
    <name evidence="1" type="ORF">CAEBREN_31867</name>
</gene>
<keyword evidence="2" id="KW-1185">Reference proteome</keyword>
<dbReference type="Gene3D" id="3.40.50.720">
    <property type="entry name" value="NAD(P)-binding Rossmann-like Domain"/>
    <property type="match status" value="1"/>
</dbReference>
<protein>
    <submittedName>
        <fullName evidence="1">Uncharacterized protein</fullName>
    </submittedName>
</protein>
<reference evidence="2" key="1">
    <citation type="submission" date="2011-07" db="EMBL/GenBank/DDBJ databases">
        <authorList>
            <consortium name="Caenorhabditis brenneri Sequencing and Analysis Consortium"/>
            <person name="Wilson R.K."/>
        </authorList>
    </citation>
    <scope>NUCLEOTIDE SEQUENCE [LARGE SCALE GENOMIC DNA]</scope>
    <source>
        <strain evidence="2">PB2801</strain>
    </source>
</reference>
<dbReference type="InterPro" id="IPR002347">
    <property type="entry name" value="SDR_fam"/>
</dbReference>
<organism evidence="2">
    <name type="scientific">Caenorhabditis brenneri</name>
    <name type="common">Nematode worm</name>
    <dbReference type="NCBI Taxonomy" id="135651"/>
    <lineage>
        <taxon>Eukaryota</taxon>
        <taxon>Metazoa</taxon>
        <taxon>Ecdysozoa</taxon>
        <taxon>Nematoda</taxon>
        <taxon>Chromadorea</taxon>
        <taxon>Rhabditida</taxon>
        <taxon>Rhabditina</taxon>
        <taxon>Rhabditomorpha</taxon>
        <taxon>Rhabditoidea</taxon>
        <taxon>Rhabditidae</taxon>
        <taxon>Peloderinae</taxon>
        <taxon>Caenorhabditis</taxon>
    </lineage>
</organism>
<dbReference type="SUPFAM" id="SSF51735">
    <property type="entry name" value="NAD(P)-binding Rossmann-fold domains"/>
    <property type="match status" value="1"/>
</dbReference>
<evidence type="ECO:0000313" key="1">
    <source>
        <dbReference type="EMBL" id="EGT50542.1"/>
    </source>
</evidence>
<dbReference type="InParanoid" id="G0PBN0"/>
<dbReference type="Pfam" id="PF00106">
    <property type="entry name" value="adh_short"/>
    <property type="match status" value="1"/>
</dbReference>
<dbReference type="GO" id="GO:0016616">
    <property type="term" value="F:oxidoreductase activity, acting on the CH-OH group of donors, NAD or NADP as acceptor"/>
    <property type="evidence" value="ECO:0007669"/>
    <property type="project" value="TreeGrafter"/>
</dbReference>